<evidence type="ECO:0000313" key="10">
    <source>
        <dbReference type="EMBL" id="KAK8846244.1"/>
    </source>
</evidence>
<comment type="similarity">
    <text evidence="6">Belongs to the DEAD box helicase family.</text>
</comment>
<feature type="compositionally biased region" description="Low complexity" evidence="7">
    <location>
        <begin position="51"/>
        <end position="78"/>
    </location>
</feature>
<evidence type="ECO:0000313" key="11">
    <source>
        <dbReference type="Proteomes" id="UP001470230"/>
    </source>
</evidence>
<dbReference type="InterPro" id="IPR027417">
    <property type="entry name" value="P-loop_NTPase"/>
</dbReference>
<dbReference type="Pfam" id="PF00270">
    <property type="entry name" value="DEAD"/>
    <property type="match status" value="1"/>
</dbReference>
<dbReference type="InterPro" id="IPR000629">
    <property type="entry name" value="RNA-helicase_DEAD-box_CS"/>
</dbReference>
<dbReference type="InterPro" id="IPR014001">
    <property type="entry name" value="Helicase_ATP-bd"/>
</dbReference>
<evidence type="ECO:0000256" key="7">
    <source>
        <dbReference type="SAM" id="MobiDB-lite"/>
    </source>
</evidence>
<keyword evidence="11" id="KW-1185">Reference proteome</keyword>
<keyword evidence="4 6" id="KW-0347">Helicase</keyword>
<evidence type="ECO:0000256" key="5">
    <source>
        <dbReference type="ARBA" id="ARBA00022840"/>
    </source>
</evidence>
<evidence type="ECO:0000256" key="1">
    <source>
        <dbReference type="ARBA" id="ARBA00012552"/>
    </source>
</evidence>
<dbReference type="InterPro" id="IPR001650">
    <property type="entry name" value="Helicase_C-like"/>
</dbReference>
<dbReference type="SMART" id="SM00487">
    <property type="entry name" value="DEXDc"/>
    <property type="match status" value="1"/>
</dbReference>
<evidence type="ECO:0000259" key="8">
    <source>
        <dbReference type="PROSITE" id="PS51192"/>
    </source>
</evidence>
<feature type="compositionally biased region" description="Polar residues" evidence="7">
    <location>
        <begin position="530"/>
        <end position="540"/>
    </location>
</feature>
<comment type="caution">
    <text evidence="10">The sequence shown here is derived from an EMBL/GenBank/DDBJ whole genome shotgun (WGS) entry which is preliminary data.</text>
</comment>
<keyword evidence="3 6" id="KW-0378">Hydrolase</keyword>
<dbReference type="InterPro" id="IPR011545">
    <property type="entry name" value="DEAD/DEAH_box_helicase_dom"/>
</dbReference>
<feature type="domain" description="Helicase C-terminal" evidence="9">
    <location>
        <begin position="382"/>
        <end position="524"/>
    </location>
</feature>
<dbReference type="PROSITE" id="PS00039">
    <property type="entry name" value="DEAD_ATP_HELICASE"/>
    <property type="match status" value="1"/>
</dbReference>
<feature type="region of interest" description="Disordered" evidence="7">
    <location>
        <begin position="525"/>
        <end position="547"/>
    </location>
</feature>
<dbReference type="GO" id="GO:0004386">
    <property type="term" value="F:helicase activity"/>
    <property type="evidence" value="ECO:0007669"/>
    <property type="project" value="UniProtKB-KW"/>
</dbReference>
<dbReference type="SUPFAM" id="SSF52540">
    <property type="entry name" value="P-loop containing nucleoside triphosphate hydrolases"/>
    <property type="match status" value="1"/>
</dbReference>
<dbReference type="PROSITE" id="PS51192">
    <property type="entry name" value="HELICASE_ATP_BIND_1"/>
    <property type="match status" value="1"/>
</dbReference>
<dbReference type="SMART" id="SM00490">
    <property type="entry name" value="HELICc"/>
    <property type="match status" value="1"/>
</dbReference>
<dbReference type="Gene3D" id="3.40.50.300">
    <property type="entry name" value="P-loop containing nucleotide triphosphate hydrolases"/>
    <property type="match status" value="2"/>
</dbReference>
<name>A0ABR2HFP3_9EUKA</name>
<protein>
    <recommendedName>
        <fullName evidence="1">RNA helicase</fullName>
        <ecNumber evidence="1">3.6.4.13</ecNumber>
    </recommendedName>
</protein>
<organism evidence="10 11">
    <name type="scientific">Tritrichomonas musculus</name>
    <dbReference type="NCBI Taxonomy" id="1915356"/>
    <lineage>
        <taxon>Eukaryota</taxon>
        <taxon>Metamonada</taxon>
        <taxon>Parabasalia</taxon>
        <taxon>Tritrichomonadida</taxon>
        <taxon>Tritrichomonadidae</taxon>
        <taxon>Tritrichomonas</taxon>
    </lineage>
</organism>
<sequence>MAYIPPHLRKVASTETVSPPSNTPAPPPRTNQNPQQRNMAAHPYASGPLPSYNNSNNNQNTNNYNRGYNNYRNNNFRNNSNRYNHVVITDEQIEQMFEANTISEDSDMSVYEDAQVTVTSNFTIQPISGFPRSGIDNLILYNVASQRYKSPTSVQKYAIPYILNGRDVIVTAQTGSGKTAAFMLPVLTMILDQPRSRVPYVVSLVPTRELAIQIYKETQKFCGQSPIKTVLVYGGENIKFQLNQFRYGCDILIATPGRLIDIMNHGELSLANVQLLILDEADRMLDMGFQPQISHVIQNFDMPPPQNRQTLLFSATFPDMVKNLALEYMKKDITRIEVGMQDAPSLIEQRFIYVPDRFKLSKLMEIIGDTLVYDENTDNGTTIDKDKLLQHQTLVFAERRNAVDNIEDFLYEEGCHVVAIHGERDMENRQAALRGFTNGKAQIMVATDVAARGLDIPNVSHIINLDLPTDLDTYTHRIGRTGRAGKKGLATSFWNENNVNFLNNLINHLHEARLPIPEGLEEYEEKRNSSYRQQRNNGSYANRKKYV</sequence>
<dbReference type="CDD" id="cd18787">
    <property type="entry name" value="SF2_C_DEAD"/>
    <property type="match status" value="1"/>
</dbReference>
<proteinExistence type="inferred from homology"/>
<evidence type="ECO:0000259" key="9">
    <source>
        <dbReference type="PROSITE" id="PS51194"/>
    </source>
</evidence>
<evidence type="ECO:0000256" key="2">
    <source>
        <dbReference type="ARBA" id="ARBA00022741"/>
    </source>
</evidence>
<keyword evidence="2 6" id="KW-0547">Nucleotide-binding</keyword>
<dbReference type="Proteomes" id="UP001470230">
    <property type="component" value="Unassembled WGS sequence"/>
</dbReference>
<evidence type="ECO:0000256" key="3">
    <source>
        <dbReference type="ARBA" id="ARBA00022801"/>
    </source>
</evidence>
<dbReference type="PANTHER" id="PTHR47958">
    <property type="entry name" value="ATP-DEPENDENT RNA HELICASE DBP3"/>
    <property type="match status" value="1"/>
</dbReference>
<dbReference type="Pfam" id="PF00271">
    <property type="entry name" value="Helicase_C"/>
    <property type="match status" value="1"/>
</dbReference>
<dbReference type="EC" id="3.6.4.13" evidence="1"/>
<feature type="region of interest" description="Disordered" evidence="7">
    <location>
        <begin position="1"/>
        <end position="78"/>
    </location>
</feature>
<reference evidence="10 11" key="1">
    <citation type="submission" date="2024-04" db="EMBL/GenBank/DDBJ databases">
        <title>Tritrichomonas musculus Genome.</title>
        <authorList>
            <person name="Alves-Ferreira E."/>
            <person name="Grigg M."/>
            <person name="Lorenzi H."/>
            <person name="Galac M."/>
        </authorList>
    </citation>
    <scope>NUCLEOTIDE SEQUENCE [LARGE SCALE GENOMIC DNA]</scope>
    <source>
        <strain evidence="10 11">EAF2021</strain>
    </source>
</reference>
<gene>
    <name evidence="10" type="ORF">M9Y10_020250</name>
</gene>
<accession>A0ABR2HFP3</accession>
<dbReference type="PROSITE" id="PS51194">
    <property type="entry name" value="HELICASE_CTER"/>
    <property type="match status" value="1"/>
</dbReference>
<evidence type="ECO:0000256" key="6">
    <source>
        <dbReference type="RuleBase" id="RU000492"/>
    </source>
</evidence>
<keyword evidence="5 6" id="KW-0067">ATP-binding</keyword>
<evidence type="ECO:0000256" key="4">
    <source>
        <dbReference type="ARBA" id="ARBA00022806"/>
    </source>
</evidence>
<feature type="domain" description="Helicase ATP-binding" evidence="8">
    <location>
        <begin position="159"/>
        <end position="335"/>
    </location>
</feature>
<dbReference type="EMBL" id="JAPFFF010000029">
    <property type="protein sequence ID" value="KAK8846244.1"/>
    <property type="molecule type" value="Genomic_DNA"/>
</dbReference>